<dbReference type="InterPro" id="IPR017871">
    <property type="entry name" value="ABC_transporter-like_CS"/>
</dbReference>
<evidence type="ECO:0000256" key="4">
    <source>
        <dbReference type="ARBA" id="ARBA00022840"/>
    </source>
</evidence>
<accession>A0ABS0HTK3</accession>
<comment type="function">
    <text evidence="6">Part of the ABC transporter complex HmuTUV involved in hemin import. Responsible for energy coupling to the transport system.</text>
</comment>
<keyword evidence="2" id="KW-0813">Transport</keyword>
<keyword evidence="3" id="KW-0547">Nucleotide-binding</keyword>
<evidence type="ECO:0000256" key="2">
    <source>
        <dbReference type="ARBA" id="ARBA00022448"/>
    </source>
</evidence>
<comment type="similarity">
    <text evidence="1">Belongs to the ABC transporter superfamily.</text>
</comment>
<comment type="caution">
    <text evidence="8">The sequence shown here is derived from an EMBL/GenBank/DDBJ whole genome shotgun (WGS) entry which is preliminary data.</text>
</comment>
<dbReference type="CDD" id="cd03214">
    <property type="entry name" value="ABC_Iron-Siderophores_B12_Hemin"/>
    <property type="match status" value="1"/>
</dbReference>
<dbReference type="InterPro" id="IPR003439">
    <property type="entry name" value="ABC_transporter-like_ATP-bd"/>
</dbReference>
<evidence type="ECO:0000256" key="3">
    <source>
        <dbReference type="ARBA" id="ARBA00022741"/>
    </source>
</evidence>
<sequence length="260" mass="27118">MKRLEVRSLAVDLGPSRALQGIDLSLEPGCLTALIGPNGAGKTTLLRAMAGLVRPSAGEVALNGTPIARMPASERARAIAYLPQGGGVAWPLPVAKVVALGRLPFGERPEELPAKGREAVEAALRAVALEGFESRPATSLSGGERARMLLARALATQAPVLLADEPVAALDPRHQLIVLEVLKARARAGATVVAILHDLNLAARFADRIVLLDQGKVEVSGLPETVLTEAHLGSSFGIRARVTREEAGLLVLAQGPLPDP</sequence>
<dbReference type="InterPro" id="IPR003593">
    <property type="entry name" value="AAA+_ATPase"/>
</dbReference>
<keyword evidence="9" id="KW-1185">Reference proteome</keyword>
<organism evidence="8 9">
    <name type="scientific">Microvirga terrestris</name>
    <dbReference type="NCBI Taxonomy" id="2791024"/>
    <lineage>
        <taxon>Bacteria</taxon>
        <taxon>Pseudomonadati</taxon>
        <taxon>Pseudomonadota</taxon>
        <taxon>Alphaproteobacteria</taxon>
        <taxon>Hyphomicrobiales</taxon>
        <taxon>Methylobacteriaceae</taxon>
        <taxon>Microvirga</taxon>
    </lineage>
</organism>
<dbReference type="PANTHER" id="PTHR42794">
    <property type="entry name" value="HEMIN IMPORT ATP-BINDING PROTEIN HMUV"/>
    <property type="match status" value="1"/>
</dbReference>
<dbReference type="PROSITE" id="PS00211">
    <property type="entry name" value="ABC_TRANSPORTER_1"/>
    <property type="match status" value="1"/>
</dbReference>
<dbReference type="Gene3D" id="3.40.50.300">
    <property type="entry name" value="P-loop containing nucleotide triphosphate hydrolases"/>
    <property type="match status" value="1"/>
</dbReference>
<dbReference type="PANTHER" id="PTHR42794:SF1">
    <property type="entry name" value="HEMIN IMPORT ATP-BINDING PROTEIN HMUV"/>
    <property type="match status" value="1"/>
</dbReference>
<name>A0ABS0HTK3_9HYPH</name>
<keyword evidence="4 8" id="KW-0067">ATP-binding</keyword>
<dbReference type="InterPro" id="IPR027417">
    <property type="entry name" value="P-loop_NTPase"/>
</dbReference>
<protein>
    <submittedName>
        <fullName evidence="8">ABC transporter ATP-binding protein</fullName>
    </submittedName>
</protein>
<proteinExistence type="inferred from homology"/>
<dbReference type="EMBL" id="JADQDN010000004">
    <property type="protein sequence ID" value="MBF9196505.1"/>
    <property type="molecule type" value="Genomic_DNA"/>
</dbReference>
<reference evidence="8 9" key="1">
    <citation type="submission" date="2020-11" db="EMBL/GenBank/DDBJ databases">
        <authorList>
            <person name="Kim M.K."/>
        </authorList>
    </citation>
    <scope>NUCLEOTIDE SEQUENCE [LARGE SCALE GENOMIC DNA]</scope>
    <source>
        <strain evidence="8 9">BT290</strain>
    </source>
</reference>
<dbReference type="SMART" id="SM00382">
    <property type="entry name" value="AAA"/>
    <property type="match status" value="1"/>
</dbReference>
<dbReference type="GO" id="GO:0005524">
    <property type="term" value="F:ATP binding"/>
    <property type="evidence" value="ECO:0007669"/>
    <property type="project" value="UniProtKB-KW"/>
</dbReference>
<gene>
    <name evidence="8" type="ORF">I2H36_10670</name>
</gene>
<evidence type="ECO:0000313" key="9">
    <source>
        <dbReference type="Proteomes" id="UP000611708"/>
    </source>
</evidence>
<dbReference type="SUPFAM" id="SSF52540">
    <property type="entry name" value="P-loop containing nucleoside triphosphate hydrolases"/>
    <property type="match status" value="1"/>
</dbReference>
<dbReference type="PROSITE" id="PS50893">
    <property type="entry name" value="ABC_TRANSPORTER_2"/>
    <property type="match status" value="1"/>
</dbReference>
<dbReference type="Proteomes" id="UP000611708">
    <property type="component" value="Unassembled WGS sequence"/>
</dbReference>
<dbReference type="Pfam" id="PF00005">
    <property type="entry name" value="ABC_tran"/>
    <property type="match status" value="1"/>
</dbReference>
<evidence type="ECO:0000259" key="7">
    <source>
        <dbReference type="PROSITE" id="PS50893"/>
    </source>
</evidence>
<feature type="domain" description="ABC transporter" evidence="7">
    <location>
        <begin position="4"/>
        <end position="239"/>
    </location>
</feature>
<evidence type="ECO:0000313" key="8">
    <source>
        <dbReference type="EMBL" id="MBF9196505.1"/>
    </source>
</evidence>
<dbReference type="RefSeq" id="WP_196263867.1">
    <property type="nucleotide sequence ID" value="NZ_JADQDN010000004.1"/>
</dbReference>
<keyword evidence="5" id="KW-1278">Translocase</keyword>
<evidence type="ECO:0000256" key="1">
    <source>
        <dbReference type="ARBA" id="ARBA00005417"/>
    </source>
</evidence>
<evidence type="ECO:0000256" key="5">
    <source>
        <dbReference type="ARBA" id="ARBA00022967"/>
    </source>
</evidence>
<evidence type="ECO:0000256" key="6">
    <source>
        <dbReference type="ARBA" id="ARBA00037066"/>
    </source>
</evidence>